<feature type="transmembrane region" description="Helical" evidence="9">
    <location>
        <begin position="385"/>
        <end position="407"/>
    </location>
</feature>
<dbReference type="Pfam" id="PF03553">
    <property type="entry name" value="Na_H_antiporter"/>
    <property type="match status" value="2"/>
</dbReference>
<feature type="transmembrane region" description="Helical" evidence="9">
    <location>
        <begin position="12"/>
        <end position="31"/>
    </location>
</feature>
<keyword evidence="5 9" id="KW-0812">Transmembrane</keyword>
<proteinExistence type="inferred from homology"/>
<dbReference type="InterPro" id="IPR018461">
    <property type="entry name" value="Na/H_Antiport_NhaC-like_C"/>
</dbReference>
<evidence type="ECO:0000256" key="9">
    <source>
        <dbReference type="SAM" id="Phobius"/>
    </source>
</evidence>
<feature type="transmembrane region" description="Helical" evidence="9">
    <location>
        <begin position="37"/>
        <end position="57"/>
    </location>
</feature>
<keyword evidence="7 9" id="KW-0472">Membrane</keyword>
<dbReference type="EMBL" id="RKHR01000003">
    <property type="protein sequence ID" value="ROS04950.1"/>
    <property type="molecule type" value="Genomic_DNA"/>
</dbReference>
<keyword evidence="3" id="KW-0050">Antiport</keyword>
<feature type="domain" description="Na+/H+ antiporter NhaC-like C-terminal" evidence="10">
    <location>
        <begin position="12"/>
        <end position="216"/>
    </location>
</feature>
<evidence type="ECO:0000256" key="2">
    <source>
        <dbReference type="ARBA" id="ARBA00022448"/>
    </source>
</evidence>
<dbReference type="RefSeq" id="WP_123710905.1">
    <property type="nucleotide sequence ID" value="NZ_RKHR01000003.1"/>
</dbReference>
<dbReference type="PANTHER" id="PTHR33451:SF5">
    <property type="entry name" value="NA+_H+ ANTIPORTER"/>
    <property type="match status" value="1"/>
</dbReference>
<feature type="transmembrane region" description="Helical" evidence="9">
    <location>
        <begin position="235"/>
        <end position="261"/>
    </location>
</feature>
<keyword evidence="6 9" id="KW-1133">Transmembrane helix</keyword>
<dbReference type="InterPro" id="IPR052180">
    <property type="entry name" value="NhaC_Na-H+_Antiporter"/>
</dbReference>
<sequence>MKTSSQGRAIALLPFLLFVALFVGTGTYLSMQGVDFAFYQLPAPIAILPAIVLAVLLSRDKLNETIESFIGGVGDKSIIAMCLIYLLAGAFSSVAKATGGVDATVALGLSIIPAWFLLPGIFIISGFIATAMGTSMGTIGAVAPIALGVAESAGIPLPLMAGAVLSGATFGDNLSIISDTTIAATRTQGCEMKDKFRENVSLAIPAALVAALLFFVLSGETVAPEQADFAWLSVLPYLTILALAVYGVNVFIVLALGLLLAGGVGMSTIDDYSLASFVSDIYAGFTSMQEIFLLSLLIGGLGALMEKQGGLAFIEASVTSIIARLSGGGKDDQRTAELGIASSVSLTNLCTANNTVAIIVTGNVAKDMAANAQVSPKRAASLLDIFSCIVQGLIPWGAQALLLGSIFTLSPLAVVEFSFYPMLLALVALSSIVLKRRK</sequence>
<evidence type="ECO:0000256" key="8">
    <source>
        <dbReference type="ARBA" id="ARBA00038435"/>
    </source>
</evidence>
<protein>
    <submittedName>
        <fullName evidence="11">Putative methionine transporter (NhaC family)</fullName>
    </submittedName>
</protein>
<feature type="transmembrane region" description="Helical" evidence="9">
    <location>
        <begin position="413"/>
        <end position="434"/>
    </location>
</feature>
<evidence type="ECO:0000256" key="7">
    <source>
        <dbReference type="ARBA" id="ARBA00023136"/>
    </source>
</evidence>
<keyword evidence="12" id="KW-1185">Reference proteome</keyword>
<organism evidence="11 12">
    <name type="scientific">Sinobacterium caligoides</name>
    <dbReference type="NCBI Taxonomy" id="933926"/>
    <lineage>
        <taxon>Bacteria</taxon>
        <taxon>Pseudomonadati</taxon>
        <taxon>Pseudomonadota</taxon>
        <taxon>Gammaproteobacteria</taxon>
        <taxon>Cellvibrionales</taxon>
        <taxon>Spongiibacteraceae</taxon>
        <taxon>Sinobacterium</taxon>
    </lineage>
</organism>
<reference evidence="11 12" key="1">
    <citation type="submission" date="2018-11" db="EMBL/GenBank/DDBJ databases">
        <title>Genomic Encyclopedia of Type Strains, Phase IV (KMG-IV): sequencing the most valuable type-strain genomes for metagenomic binning, comparative biology and taxonomic classification.</title>
        <authorList>
            <person name="Goeker M."/>
        </authorList>
    </citation>
    <scope>NUCLEOTIDE SEQUENCE [LARGE SCALE GENOMIC DNA]</scope>
    <source>
        <strain evidence="11 12">DSM 100316</strain>
    </source>
</reference>
<feature type="transmembrane region" description="Helical" evidence="9">
    <location>
        <begin position="281"/>
        <end position="304"/>
    </location>
</feature>
<evidence type="ECO:0000256" key="4">
    <source>
        <dbReference type="ARBA" id="ARBA00022475"/>
    </source>
</evidence>
<evidence type="ECO:0000313" key="11">
    <source>
        <dbReference type="EMBL" id="ROS04950.1"/>
    </source>
</evidence>
<dbReference type="Proteomes" id="UP000275394">
    <property type="component" value="Unassembled WGS sequence"/>
</dbReference>
<keyword evidence="2" id="KW-0813">Transport</keyword>
<gene>
    <name evidence="11" type="ORF">EDC56_0467</name>
</gene>
<comment type="similarity">
    <text evidence="8">Belongs to the NhaC Na(+)/H(+) (TC 2.A.35) antiporter family.</text>
</comment>
<evidence type="ECO:0000259" key="10">
    <source>
        <dbReference type="Pfam" id="PF03553"/>
    </source>
</evidence>
<name>A0A3N2DYM1_9GAMM</name>
<evidence type="ECO:0000313" key="12">
    <source>
        <dbReference type="Proteomes" id="UP000275394"/>
    </source>
</evidence>
<dbReference type="GO" id="GO:0005886">
    <property type="term" value="C:plasma membrane"/>
    <property type="evidence" value="ECO:0007669"/>
    <property type="project" value="UniProtKB-SubCell"/>
</dbReference>
<comment type="subcellular location">
    <subcellularLocation>
        <location evidence="1">Cell membrane</location>
        <topology evidence="1">Multi-pass membrane protein</topology>
    </subcellularLocation>
</comment>
<accession>A0A3N2DYM1</accession>
<dbReference type="AlphaFoldDB" id="A0A3N2DYM1"/>
<feature type="domain" description="Na+/H+ antiporter NhaC-like C-terminal" evidence="10">
    <location>
        <begin position="240"/>
        <end position="434"/>
    </location>
</feature>
<keyword evidence="4" id="KW-1003">Cell membrane</keyword>
<feature type="transmembrane region" description="Helical" evidence="9">
    <location>
        <begin position="78"/>
        <end position="95"/>
    </location>
</feature>
<dbReference type="PANTHER" id="PTHR33451">
    <property type="entry name" value="MALATE-2H(+)/NA(+)-LACTATE ANTIPORTER"/>
    <property type="match status" value="1"/>
</dbReference>
<feature type="transmembrane region" description="Helical" evidence="9">
    <location>
        <begin position="202"/>
        <end position="223"/>
    </location>
</feature>
<evidence type="ECO:0000256" key="5">
    <source>
        <dbReference type="ARBA" id="ARBA00022692"/>
    </source>
</evidence>
<comment type="caution">
    <text evidence="11">The sequence shown here is derived from an EMBL/GenBank/DDBJ whole genome shotgun (WGS) entry which is preliminary data.</text>
</comment>
<dbReference type="OrthoDB" id="9762978at2"/>
<evidence type="ECO:0000256" key="3">
    <source>
        <dbReference type="ARBA" id="ARBA00022449"/>
    </source>
</evidence>
<feature type="transmembrane region" description="Helical" evidence="9">
    <location>
        <begin position="107"/>
        <end position="129"/>
    </location>
</feature>
<evidence type="ECO:0000256" key="1">
    <source>
        <dbReference type="ARBA" id="ARBA00004651"/>
    </source>
</evidence>
<evidence type="ECO:0000256" key="6">
    <source>
        <dbReference type="ARBA" id="ARBA00022989"/>
    </source>
</evidence>
<dbReference type="GO" id="GO:0015297">
    <property type="term" value="F:antiporter activity"/>
    <property type="evidence" value="ECO:0007669"/>
    <property type="project" value="UniProtKB-KW"/>
</dbReference>